<evidence type="ECO:0000313" key="4">
    <source>
        <dbReference type="Proteomes" id="UP001552594"/>
    </source>
</evidence>
<dbReference type="InterPro" id="IPR012340">
    <property type="entry name" value="NA-bd_OB-fold"/>
</dbReference>
<dbReference type="Pfam" id="PF01796">
    <property type="entry name" value="OB_ChsH2_C"/>
    <property type="match status" value="1"/>
</dbReference>
<dbReference type="RefSeq" id="WP_241561309.1">
    <property type="nucleotide sequence ID" value="NZ_JBFAUK010000010.1"/>
</dbReference>
<reference evidence="3 4" key="1">
    <citation type="submission" date="2024-06" db="EMBL/GenBank/DDBJ databases">
        <title>The Natural Products Discovery Center: Release of the First 8490 Sequenced Strains for Exploring Actinobacteria Biosynthetic Diversity.</title>
        <authorList>
            <person name="Kalkreuter E."/>
            <person name="Kautsar S.A."/>
            <person name="Yang D."/>
            <person name="Bader C.D."/>
            <person name="Teijaro C.N."/>
            <person name="Fluegel L."/>
            <person name="Davis C.M."/>
            <person name="Simpson J.R."/>
            <person name="Lauterbach L."/>
            <person name="Steele A.D."/>
            <person name="Gui C."/>
            <person name="Meng S."/>
            <person name="Li G."/>
            <person name="Viehrig K."/>
            <person name="Ye F."/>
            <person name="Su P."/>
            <person name="Kiefer A.F."/>
            <person name="Nichols A."/>
            <person name="Cepeda A.J."/>
            <person name="Yan W."/>
            <person name="Fan B."/>
            <person name="Jiang Y."/>
            <person name="Adhikari A."/>
            <person name="Zheng C.-J."/>
            <person name="Schuster L."/>
            <person name="Cowan T.M."/>
            <person name="Smanski M.J."/>
            <person name="Chevrette M.G."/>
            <person name="De Carvalho L.P.S."/>
            <person name="Shen B."/>
        </authorList>
    </citation>
    <scope>NUCLEOTIDE SEQUENCE [LARGE SCALE GENOMIC DNA]</scope>
    <source>
        <strain evidence="3 4">NPDC052347</strain>
    </source>
</reference>
<evidence type="ECO:0000259" key="2">
    <source>
        <dbReference type="Pfam" id="PF12172"/>
    </source>
</evidence>
<name>A0ABV3JY50_STRON</name>
<dbReference type="Proteomes" id="UP001552594">
    <property type="component" value="Unassembled WGS sequence"/>
</dbReference>
<dbReference type="Gene3D" id="6.10.30.10">
    <property type="match status" value="1"/>
</dbReference>
<dbReference type="Pfam" id="PF12172">
    <property type="entry name" value="zf-ChsH2"/>
    <property type="match status" value="1"/>
</dbReference>
<organism evidence="3 4">
    <name type="scientific">Streptomyces orinoci</name>
    <name type="common">Streptoverticillium orinoci</name>
    <dbReference type="NCBI Taxonomy" id="67339"/>
    <lineage>
        <taxon>Bacteria</taxon>
        <taxon>Bacillati</taxon>
        <taxon>Actinomycetota</taxon>
        <taxon>Actinomycetes</taxon>
        <taxon>Kitasatosporales</taxon>
        <taxon>Streptomycetaceae</taxon>
        <taxon>Streptomyces</taxon>
    </lineage>
</organism>
<dbReference type="SUPFAM" id="SSF50249">
    <property type="entry name" value="Nucleic acid-binding proteins"/>
    <property type="match status" value="1"/>
</dbReference>
<dbReference type="PANTHER" id="PTHR34075">
    <property type="entry name" value="BLR3430 PROTEIN"/>
    <property type="match status" value="1"/>
</dbReference>
<sequence>MRGTTDNGLLPPVTDQDGAPFWDYAARGELRIQTCAGCRTPRFPPRPCCPYCQSFAHRWQKVSGRGHIWSFVIAHPPLLEGYAQLAPYNVALIELLDAPGIRLVGNVLAAPDAPPGSLDPARLAIGAAVRVTFTRVSARLALPQWLLGTS</sequence>
<gene>
    <name evidence="3" type="ORF">AB0L16_15260</name>
</gene>
<protein>
    <submittedName>
        <fullName evidence="3">OB-fold domain-containing protein</fullName>
    </submittedName>
</protein>
<accession>A0ABV3JY50</accession>
<proteinExistence type="predicted"/>
<evidence type="ECO:0000259" key="1">
    <source>
        <dbReference type="Pfam" id="PF01796"/>
    </source>
</evidence>
<dbReference type="InterPro" id="IPR022002">
    <property type="entry name" value="ChsH2_Znr"/>
</dbReference>
<feature type="domain" description="ChsH2 C-terminal OB-fold" evidence="1">
    <location>
        <begin position="59"/>
        <end position="133"/>
    </location>
</feature>
<feature type="domain" description="ChsH2 rubredoxin-like zinc ribbon" evidence="2">
    <location>
        <begin position="22"/>
        <end position="57"/>
    </location>
</feature>
<dbReference type="PANTHER" id="PTHR34075:SF5">
    <property type="entry name" value="BLR3430 PROTEIN"/>
    <property type="match status" value="1"/>
</dbReference>
<dbReference type="EMBL" id="JBFAUK010000010">
    <property type="protein sequence ID" value="MEV5507816.1"/>
    <property type="molecule type" value="Genomic_DNA"/>
</dbReference>
<dbReference type="InterPro" id="IPR002878">
    <property type="entry name" value="ChsH2_C"/>
</dbReference>
<evidence type="ECO:0000313" key="3">
    <source>
        <dbReference type="EMBL" id="MEV5507816.1"/>
    </source>
</evidence>
<comment type="caution">
    <text evidence="3">The sequence shown here is derived from an EMBL/GenBank/DDBJ whole genome shotgun (WGS) entry which is preliminary data.</text>
</comment>
<dbReference type="InterPro" id="IPR052513">
    <property type="entry name" value="Thioester_dehydratase-like"/>
</dbReference>
<keyword evidence="4" id="KW-1185">Reference proteome</keyword>